<evidence type="ECO:0000313" key="3">
    <source>
        <dbReference type="Proteomes" id="UP000000466"/>
    </source>
</evidence>
<gene>
    <name evidence="2" type="ordered locus">M5M_14950</name>
</gene>
<organism evidence="2 3">
    <name type="scientific">Simiduia agarivorans (strain DSM 21679 / JCM 13881 / BCRC 17597 / SA1)</name>
    <dbReference type="NCBI Taxonomy" id="1117647"/>
    <lineage>
        <taxon>Bacteria</taxon>
        <taxon>Pseudomonadati</taxon>
        <taxon>Pseudomonadota</taxon>
        <taxon>Gammaproteobacteria</taxon>
        <taxon>Cellvibrionales</taxon>
        <taxon>Cellvibrionaceae</taxon>
        <taxon>Simiduia</taxon>
    </lineage>
</organism>
<dbReference type="AlphaFoldDB" id="K4KLS2"/>
<accession>K4KLS2</accession>
<keyword evidence="3" id="KW-1185">Reference proteome</keyword>
<proteinExistence type="predicted"/>
<feature type="region of interest" description="Disordered" evidence="1">
    <location>
        <begin position="1"/>
        <end position="28"/>
    </location>
</feature>
<sequence length="146" mass="15913">MAGNTMHDVDLTNAGVPESAPVSAPASEPVTDDFAHWLNRQSFNQSLAEIAPVLIELHQQVRQGSSQLDEPALVTAAQLIRLRLLGESPAIEPTALEWSKKLARVLARKRADKPTPLLSQLAQLLHQSALYTPDTTQGPGDYHARH</sequence>
<protein>
    <submittedName>
        <fullName evidence="2">Uncharacterized protein</fullName>
    </submittedName>
</protein>
<dbReference type="EMBL" id="CP003746">
    <property type="protein sequence ID" value="AFV00125.1"/>
    <property type="molecule type" value="Genomic_DNA"/>
</dbReference>
<dbReference type="KEGG" id="saga:M5M_14950"/>
<name>K4KLS2_SIMAS</name>
<evidence type="ECO:0000256" key="1">
    <source>
        <dbReference type="SAM" id="MobiDB-lite"/>
    </source>
</evidence>
<dbReference type="HOGENOM" id="CLU_1776182_0_0_6"/>
<dbReference type="Proteomes" id="UP000000466">
    <property type="component" value="Chromosome"/>
</dbReference>
<reference evidence="2 3" key="1">
    <citation type="journal article" date="2013" name="Genome Announc.">
        <title>Complete genome sequence of Simiduia agarivorans SA1(T), a marine bacterium able to degrade a variety of polysaccharides.</title>
        <authorList>
            <person name="Lin S.Y."/>
            <person name="Shieh W.Y."/>
            <person name="Chen J.S."/>
            <person name="Tang S.L."/>
        </authorList>
    </citation>
    <scope>NUCLEOTIDE SEQUENCE [LARGE SCALE GENOMIC DNA]</scope>
    <source>
        <strain evidence="3">DSM 21679 / JCM 13881 / BCRC 17597 / SA1</strain>
    </source>
</reference>
<evidence type="ECO:0000313" key="2">
    <source>
        <dbReference type="EMBL" id="AFV00125.1"/>
    </source>
</evidence>
<dbReference type="STRING" id="1117647.M5M_14950"/>